<keyword evidence="2" id="KW-1185">Reference proteome</keyword>
<dbReference type="AlphaFoldDB" id="A0AAV4QAM3"/>
<name>A0AAV4QAM3_9ARAC</name>
<gene>
    <name evidence="1" type="ORF">CDAR_24691</name>
</gene>
<dbReference type="EMBL" id="BPLQ01004168">
    <property type="protein sequence ID" value="GIY06046.1"/>
    <property type="molecule type" value="Genomic_DNA"/>
</dbReference>
<reference evidence="1 2" key="1">
    <citation type="submission" date="2021-06" db="EMBL/GenBank/DDBJ databases">
        <title>Caerostris darwini draft genome.</title>
        <authorList>
            <person name="Kono N."/>
            <person name="Arakawa K."/>
        </authorList>
    </citation>
    <scope>NUCLEOTIDE SEQUENCE [LARGE SCALE GENOMIC DNA]</scope>
</reference>
<proteinExistence type="predicted"/>
<comment type="caution">
    <text evidence="1">The sequence shown here is derived from an EMBL/GenBank/DDBJ whole genome shotgun (WGS) entry which is preliminary data.</text>
</comment>
<evidence type="ECO:0000313" key="1">
    <source>
        <dbReference type="EMBL" id="GIY06046.1"/>
    </source>
</evidence>
<evidence type="ECO:0000313" key="2">
    <source>
        <dbReference type="Proteomes" id="UP001054837"/>
    </source>
</evidence>
<sequence length="85" mass="9526">MASTPPSFITLWEDIEVECHKKIRPATKAQKISSLEVIFIIASDCRCWSSLFSQGEKGKRISYFKLEELVVGGGLVGNVTQLVYF</sequence>
<organism evidence="1 2">
    <name type="scientific">Caerostris darwini</name>
    <dbReference type="NCBI Taxonomy" id="1538125"/>
    <lineage>
        <taxon>Eukaryota</taxon>
        <taxon>Metazoa</taxon>
        <taxon>Ecdysozoa</taxon>
        <taxon>Arthropoda</taxon>
        <taxon>Chelicerata</taxon>
        <taxon>Arachnida</taxon>
        <taxon>Araneae</taxon>
        <taxon>Araneomorphae</taxon>
        <taxon>Entelegynae</taxon>
        <taxon>Araneoidea</taxon>
        <taxon>Araneidae</taxon>
        <taxon>Caerostris</taxon>
    </lineage>
</organism>
<dbReference type="Proteomes" id="UP001054837">
    <property type="component" value="Unassembled WGS sequence"/>
</dbReference>
<protein>
    <submittedName>
        <fullName evidence="1">Uncharacterized protein</fullName>
    </submittedName>
</protein>
<accession>A0AAV4QAM3</accession>